<feature type="region of interest" description="Disordered" evidence="1">
    <location>
        <begin position="102"/>
        <end position="166"/>
    </location>
</feature>
<feature type="compositionally biased region" description="Low complexity" evidence="1">
    <location>
        <begin position="112"/>
        <end position="123"/>
    </location>
</feature>
<accession>A0A8S5P8P3</accession>
<reference evidence="2" key="1">
    <citation type="journal article" date="2021" name="Proc. Natl. Acad. Sci. U.S.A.">
        <title>A Catalog of Tens of Thousands of Viruses from Human Metagenomes Reveals Hidden Associations with Chronic Diseases.</title>
        <authorList>
            <person name="Tisza M.J."/>
            <person name="Buck C.B."/>
        </authorList>
    </citation>
    <scope>NUCLEOTIDE SEQUENCE</scope>
    <source>
        <strain evidence="2">CtPr92</strain>
    </source>
</reference>
<sequence>MSSKYTLQLYYIYKDDSYNLFDQPYNLYNNELKPYFEQKFFQHFLFYEIGFDNINIFKQHLISTLNDIYPKYKQLYETEIRCQNIDFMLNKDLKESYVRKLNGESEGNSQATSTSDNTSNSNDLSIANDTPQNKIDDLDKYMTSASKSSSNSTNNSTSNANNTIKNKSNNVEEYELISQGNIGVTSSAELLEKWRNVLINIDLMIFKELENLFLFVF</sequence>
<proteinExistence type="predicted"/>
<feature type="compositionally biased region" description="Low complexity" evidence="1">
    <location>
        <begin position="143"/>
        <end position="166"/>
    </location>
</feature>
<organism evidence="2">
    <name type="scientific">Podoviridae sp. ctPr92</name>
    <dbReference type="NCBI Taxonomy" id="2825247"/>
    <lineage>
        <taxon>Viruses</taxon>
        <taxon>Duplodnaviria</taxon>
        <taxon>Heunggongvirae</taxon>
        <taxon>Uroviricota</taxon>
        <taxon>Caudoviricetes</taxon>
    </lineage>
</organism>
<evidence type="ECO:0000256" key="1">
    <source>
        <dbReference type="SAM" id="MobiDB-lite"/>
    </source>
</evidence>
<feature type="compositionally biased region" description="Polar residues" evidence="1">
    <location>
        <begin position="124"/>
        <end position="133"/>
    </location>
</feature>
<evidence type="ECO:0000313" key="2">
    <source>
        <dbReference type="EMBL" id="DAE02803.1"/>
    </source>
</evidence>
<protein>
    <submittedName>
        <fullName evidence="2">Lower collar protein</fullName>
    </submittedName>
</protein>
<name>A0A8S5P8P3_9CAUD</name>
<dbReference type="EMBL" id="BK015353">
    <property type="protein sequence ID" value="DAE02803.1"/>
    <property type="molecule type" value="Genomic_DNA"/>
</dbReference>